<dbReference type="Proteomes" id="UP000000346">
    <property type="component" value="Chromosome"/>
</dbReference>
<dbReference type="InterPro" id="IPR045235">
    <property type="entry name" value="PuuE_HpPgdA-like"/>
</dbReference>
<dbReference type="PANTHER" id="PTHR47561:SF1">
    <property type="entry name" value="POLYSACCHARIDE DEACETYLASE FAMILY PROTEIN (AFU_ORTHOLOGUE AFUA_6G05030)"/>
    <property type="match status" value="1"/>
</dbReference>
<protein>
    <submittedName>
        <fullName evidence="2">Polysaccharide deacetylase</fullName>
    </submittedName>
</protein>
<dbReference type="InParanoid" id="D9Q0X9"/>
<dbReference type="PROSITE" id="PS51677">
    <property type="entry name" value="NODB"/>
    <property type="match status" value="1"/>
</dbReference>
<dbReference type="CDD" id="cd10941">
    <property type="entry name" value="CE4_PuuE_HpPgdA_like_2"/>
    <property type="match status" value="1"/>
</dbReference>
<evidence type="ECO:0000259" key="1">
    <source>
        <dbReference type="PROSITE" id="PS51677"/>
    </source>
</evidence>
<dbReference type="InterPro" id="IPR011330">
    <property type="entry name" value="Glyco_hydro/deAcase_b/a-brl"/>
</dbReference>
<reference evidence="2 3" key="1">
    <citation type="journal article" date="2010" name="Appl. Environ. Microbiol.">
        <title>The genome sequence of the crenarchaeon Acidilobus saccharovorans supports a new order, Acidilobales, and suggests an important ecological role in terrestrial acidic hot springs.</title>
        <authorList>
            <person name="Mardanov A.V."/>
            <person name="Svetlitchnyi V.A."/>
            <person name="Beletsky A.V."/>
            <person name="Prokofeva M.I."/>
            <person name="Bonch-Osmolovskaya E.A."/>
            <person name="Ravin N.V."/>
            <person name="Skryabin K.G."/>
        </authorList>
    </citation>
    <scope>NUCLEOTIDE SEQUENCE [LARGE SCALE GENOMIC DNA]</scope>
    <source>
        <strain evidence="3">DSM 16705 / JCM 18335 / VKM B-2471 / 345-15</strain>
    </source>
</reference>
<name>D9Q0X9_ACIS3</name>
<evidence type="ECO:0000313" key="3">
    <source>
        <dbReference type="Proteomes" id="UP000000346"/>
    </source>
</evidence>
<dbReference type="eggNOG" id="arCOG02876">
    <property type="taxonomic scope" value="Archaea"/>
</dbReference>
<gene>
    <name evidence="2" type="ordered locus">ASAC_0560</name>
</gene>
<sequence>MALFLSSDVEQDAPPYMNTERGIVEGLPRLLELLDELKVRATFFVVGRVAERHPRAVYNIIERGHELGSHGYAHVRLDRVPLREAEDDVRRSLRVLRDFSEVKSFRAPNLKLPRQLLPVLREEGVSVDASLASYKPPFPRGLTVEGGVVRVPATVTSSVLRVPWALQRPLLALMPRVTTLFVHPWEVSGVVHWRPDIWVGTGPRLLGLLRNAVSYMVRRGYRPMTMSEAPSLLGNINFRALAQPGGR</sequence>
<keyword evidence="3" id="KW-1185">Reference proteome</keyword>
<dbReference type="STRING" id="666510.ASAC_0560"/>
<dbReference type="PANTHER" id="PTHR47561">
    <property type="entry name" value="POLYSACCHARIDE DEACETYLASE FAMILY PROTEIN (AFU_ORTHOLOGUE AFUA_6G05030)"/>
    <property type="match status" value="1"/>
</dbReference>
<dbReference type="GO" id="GO:0016810">
    <property type="term" value="F:hydrolase activity, acting on carbon-nitrogen (but not peptide) bonds"/>
    <property type="evidence" value="ECO:0007669"/>
    <property type="project" value="InterPro"/>
</dbReference>
<dbReference type="HOGENOM" id="CLU_1141286_0_0_2"/>
<accession>D9Q0X9</accession>
<dbReference type="EMBL" id="CP001742">
    <property type="protein sequence ID" value="ADL18967.1"/>
    <property type="molecule type" value="Genomic_DNA"/>
</dbReference>
<dbReference type="AlphaFoldDB" id="D9Q0X9"/>
<dbReference type="SUPFAM" id="SSF88713">
    <property type="entry name" value="Glycoside hydrolase/deacetylase"/>
    <property type="match status" value="1"/>
</dbReference>
<evidence type="ECO:0000313" key="2">
    <source>
        <dbReference type="EMBL" id="ADL18967.1"/>
    </source>
</evidence>
<dbReference type="KEGG" id="asc:ASAC_0560"/>
<dbReference type="GO" id="GO:0005975">
    <property type="term" value="P:carbohydrate metabolic process"/>
    <property type="evidence" value="ECO:0007669"/>
    <property type="project" value="InterPro"/>
</dbReference>
<proteinExistence type="predicted"/>
<organism evidence="2 3">
    <name type="scientific">Acidilobus saccharovorans (strain DSM 16705 / JCM 18335 / VKM B-2471 / 345-15)</name>
    <dbReference type="NCBI Taxonomy" id="666510"/>
    <lineage>
        <taxon>Archaea</taxon>
        <taxon>Thermoproteota</taxon>
        <taxon>Thermoprotei</taxon>
        <taxon>Acidilobales</taxon>
        <taxon>Acidilobaceae</taxon>
        <taxon>Acidilobus</taxon>
    </lineage>
</organism>
<feature type="domain" description="NodB homology" evidence="1">
    <location>
        <begin position="13"/>
        <end position="103"/>
    </location>
</feature>
<dbReference type="InterPro" id="IPR002509">
    <property type="entry name" value="NODB_dom"/>
</dbReference>
<dbReference type="Gene3D" id="3.20.20.370">
    <property type="entry name" value="Glycoside hydrolase/deacetylase"/>
    <property type="match status" value="1"/>
</dbReference>
<dbReference type="Pfam" id="PF01522">
    <property type="entry name" value="Polysacc_deac_1"/>
    <property type="match status" value="1"/>
</dbReference>